<evidence type="ECO:0000256" key="2">
    <source>
        <dbReference type="ARBA" id="ARBA00022490"/>
    </source>
</evidence>
<feature type="binding site" evidence="8">
    <location>
        <position position="224"/>
    </location>
    <ligand>
        <name>Zn(2+)</name>
        <dbReference type="ChEBI" id="CHEBI:29105"/>
        <label>3</label>
    </ligand>
</feature>
<reference evidence="12 13" key="1">
    <citation type="journal article" date="2011" name="Genome Res.">
        <title>Phylogeny-wide analysis of social amoeba genomes highlights ancient origins for complex intercellular communication.</title>
        <authorList>
            <person name="Heidel A.J."/>
            <person name="Lawal H.M."/>
            <person name="Felder M."/>
            <person name="Schilde C."/>
            <person name="Helps N.R."/>
            <person name="Tunggal B."/>
            <person name="Rivero F."/>
            <person name="John U."/>
            <person name="Schleicher M."/>
            <person name="Eichinger L."/>
            <person name="Platzer M."/>
            <person name="Noegel A.A."/>
            <person name="Schaap P."/>
            <person name="Gloeckner G."/>
        </authorList>
    </citation>
    <scope>NUCLEOTIDE SEQUENCE [LARGE SCALE GENOMIC DNA]</scope>
    <source>
        <strain evidence="13">ATCC 26659 / Pp 5 / PN500</strain>
    </source>
</reference>
<dbReference type="FunCoup" id="D3AZS9">
    <property type="interactions" value="454"/>
</dbReference>
<keyword evidence="2 8" id="KW-0963">Cytoplasm</keyword>
<dbReference type="PANTHER" id="PTHR43330">
    <property type="entry name" value="METHIONINE AMINOPEPTIDASE"/>
    <property type="match status" value="1"/>
</dbReference>
<evidence type="ECO:0000256" key="7">
    <source>
        <dbReference type="ARBA" id="ARBA00022833"/>
    </source>
</evidence>
<dbReference type="EC" id="3.4.11.18" evidence="10"/>
<comment type="subunit">
    <text evidence="8">Associates with the 60S ribosomal subunit of the 80S translational complex.</text>
</comment>
<dbReference type="InterPro" id="IPR000994">
    <property type="entry name" value="Pept_M24"/>
</dbReference>
<feature type="binding site" evidence="8">
    <location>
        <position position="213"/>
    </location>
    <ligand>
        <name>Zn(2+)</name>
        <dbReference type="ChEBI" id="CHEBI:29105"/>
        <label>3</label>
    </ligand>
</feature>
<name>D3AZS9_HETP5</name>
<keyword evidence="3 8" id="KW-0645">Protease</keyword>
<dbReference type="InParanoid" id="D3AZS9"/>
<dbReference type="GO" id="GO:0070006">
    <property type="term" value="F:metalloaminopeptidase activity"/>
    <property type="evidence" value="ECO:0007669"/>
    <property type="project" value="UniProtKB-UniRule"/>
</dbReference>
<dbReference type="SUPFAM" id="SSF55920">
    <property type="entry name" value="Creatinase/aminopeptidase"/>
    <property type="match status" value="1"/>
</dbReference>
<dbReference type="OMA" id="INQGTHQ"/>
<proteinExistence type="inferred from homology"/>
<dbReference type="GO" id="GO:0004239">
    <property type="term" value="F:initiator methionyl aminopeptidase activity"/>
    <property type="evidence" value="ECO:0007669"/>
    <property type="project" value="UniProtKB-UniRule"/>
</dbReference>
<evidence type="ECO:0000313" key="13">
    <source>
        <dbReference type="Proteomes" id="UP000001396"/>
    </source>
</evidence>
<dbReference type="RefSeq" id="XP_020436666.1">
    <property type="nucleotide sequence ID" value="XM_020572549.1"/>
</dbReference>
<organism evidence="12 13">
    <name type="scientific">Heterostelium pallidum (strain ATCC 26659 / Pp 5 / PN500)</name>
    <name type="common">Cellular slime mold</name>
    <name type="synonym">Polysphondylium pallidum</name>
    <dbReference type="NCBI Taxonomy" id="670386"/>
    <lineage>
        <taxon>Eukaryota</taxon>
        <taxon>Amoebozoa</taxon>
        <taxon>Evosea</taxon>
        <taxon>Eumycetozoa</taxon>
        <taxon>Dictyostelia</taxon>
        <taxon>Acytosteliales</taxon>
        <taxon>Acytosteliaceae</taxon>
        <taxon>Heterostelium</taxon>
    </lineage>
</organism>
<dbReference type="PANTHER" id="PTHR43330:SF7">
    <property type="entry name" value="METHIONINE AMINOPEPTIDASE 1"/>
    <property type="match status" value="1"/>
</dbReference>
<evidence type="ECO:0000256" key="9">
    <source>
        <dbReference type="PROSITE-ProRule" id="PRU01357"/>
    </source>
</evidence>
<evidence type="ECO:0000256" key="10">
    <source>
        <dbReference type="RuleBase" id="RU003653"/>
    </source>
</evidence>
<comment type="cofactor">
    <cofactor evidence="10">
        <name>Co(2+)</name>
        <dbReference type="ChEBI" id="CHEBI:48828"/>
    </cofactor>
    <cofactor evidence="10">
        <name>Zn(2+)</name>
        <dbReference type="ChEBI" id="CHEBI:29105"/>
    </cofactor>
    <cofactor evidence="10">
        <name>Mn(2+)</name>
        <dbReference type="ChEBI" id="CHEBI:29035"/>
    </cofactor>
    <cofactor evidence="10">
        <name>Fe(2+)</name>
        <dbReference type="ChEBI" id="CHEBI:29033"/>
    </cofactor>
    <text evidence="10">Binds 2 divalent metal cations per subunit. Has a high-affinity and a low affinity metal-binding site. The true nature of the physiological cofactor is under debate. The enzyme is active with cobalt, zinc, manganese or divalent iron ions.</text>
</comment>
<comment type="cofactor">
    <cofactor evidence="8">
        <name>Zn(2+)</name>
        <dbReference type="ChEBI" id="CHEBI:29105"/>
    </cofactor>
    <cofactor evidence="8">
        <name>Co(2+)</name>
        <dbReference type="ChEBI" id="CHEBI:48828"/>
    </cofactor>
    <cofactor evidence="8">
        <name>Mn(2+)</name>
        <dbReference type="ChEBI" id="CHEBI:29035"/>
    </cofactor>
    <cofactor evidence="8">
        <name>Fe(2+)</name>
        <dbReference type="ChEBI" id="CHEBI:29033"/>
    </cofactor>
    <text evidence="8">Binds 2 divalent metal cations per subunit. Has a high-affinity and a low affinity metal-binding site. The true nature of the physiological cofactor is under debate. The enzyme is active with zinc, cobalt, manganese or divalent iron ions. Has high activity with zinc; zinc cofactor is transferred into the active site region by the ZNG1 zinc chaperone.</text>
</comment>
<dbReference type="GO" id="GO:0006508">
    <property type="term" value="P:proteolysis"/>
    <property type="evidence" value="ECO:0007669"/>
    <property type="project" value="UniProtKB-KW"/>
</dbReference>
<evidence type="ECO:0000313" key="12">
    <source>
        <dbReference type="EMBL" id="EFA84553.1"/>
    </source>
</evidence>
<dbReference type="EMBL" id="ADBJ01000008">
    <property type="protein sequence ID" value="EFA84553.1"/>
    <property type="molecule type" value="Genomic_DNA"/>
</dbReference>
<keyword evidence="6 8" id="KW-0378">Hydrolase</keyword>
<feature type="binding site" evidence="8">
    <location>
        <position position="294"/>
    </location>
    <ligand>
        <name>a protein</name>
        <dbReference type="ChEBI" id="CHEBI:16541"/>
    </ligand>
    <ligandPart>
        <name>N-terminal L-methionine residue</name>
        <dbReference type="ChEBI" id="CHEBI:64731"/>
    </ligandPart>
</feature>
<accession>D3AZS9</accession>
<dbReference type="GeneID" id="31357071"/>
<keyword evidence="5 9" id="KW-0863">Zinc-finger</keyword>
<keyword evidence="1 8" id="KW-0031">Aminopeptidase</keyword>
<comment type="subcellular location">
    <subcellularLocation>
        <location evidence="8">Cytoplasm</location>
    </subcellularLocation>
</comment>
<evidence type="ECO:0000256" key="5">
    <source>
        <dbReference type="ARBA" id="ARBA00022771"/>
    </source>
</evidence>
<keyword evidence="7" id="KW-0862">Zinc</keyword>
<sequence length="377" mass="42119">MSTEAETPATTSIEEVCLTPNCGKKASLHCPVCEKLNLPVANFCSQECFKSYWPIHKIKHLTKEERQTSNDAFKRIKFTGKLRPSKVTPRRAPPSGVTLPDYALDGFPHSERAADKRKMPIPIHTKEEIEIMRELSIKGREVLDIAGRAAKVGVTTEEIDIIVHNACAERGCYPSPLNYLGFPKACCTSINEVICHGIPDLRPLEDGDIVNIDVSLYWKGFHCDLNETYLVGNVNESGKKLVRVTWECLEKAMAIIKPGVMYRELGDIIQKHAHANGFSVVKNYCGHGVGKLFHGPPTIPHYARNKAVGAMKAGHIFTIEPMINEGTWEDELWPDEWTAVTADGKRSAQFEHTILVTDTGYEVLSARRDGSKYDFLE</sequence>
<comment type="function">
    <text evidence="8 10">Cotranslationally removes the N-terminal methionine from nascent proteins. The N-terminal methionine is often cleaved when the second residue in the primary sequence is small and uncharged (Met-Ala-, Cys, Gly, Pro, Ser, Thr, or Val).</text>
</comment>
<dbReference type="Pfam" id="PF00557">
    <property type="entry name" value="Peptidase_M24"/>
    <property type="match status" value="1"/>
</dbReference>
<comment type="similarity">
    <text evidence="8 9">Belongs to the peptidase M24A family. Methionine aminopeptidase type 1 subfamily.</text>
</comment>
<dbReference type="MEROPS" id="M24.017"/>
<dbReference type="Pfam" id="PF15801">
    <property type="entry name" value="zf-C6H2"/>
    <property type="match status" value="1"/>
</dbReference>
<evidence type="ECO:0000256" key="3">
    <source>
        <dbReference type="ARBA" id="ARBA00022670"/>
    </source>
</evidence>
<evidence type="ECO:0000256" key="1">
    <source>
        <dbReference type="ARBA" id="ARBA00022438"/>
    </source>
</evidence>
<dbReference type="PROSITE" id="PS00680">
    <property type="entry name" value="MAP_1"/>
    <property type="match status" value="1"/>
</dbReference>
<feature type="binding site" evidence="8">
    <location>
        <position position="224"/>
    </location>
    <ligand>
        <name>Zn(2+)</name>
        <dbReference type="ChEBI" id="CHEBI:29105"/>
        <label>4</label>
        <note>catalytic</note>
    </ligand>
</feature>
<feature type="binding site" evidence="8">
    <location>
        <position position="351"/>
    </location>
    <ligand>
        <name>Zn(2+)</name>
        <dbReference type="ChEBI" id="CHEBI:29105"/>
        <label>3</label>
    </ligand>
</feature>
<protein>
    <recommendedName>
        <fullName evidence="10">Methionine aminopeptidase</fullName>
        <ecNumber evidence="10">3.4.11.18</ecNumber>
    </recommendedName>
</protein>
<comment type="catalytic activity">
    <reaction evidence="8 10">
        <text>Release of N-terminal amino acids, preferentially methionine, from peptides and arylamides.</text>
        <dbReference type="EC" id="3.4.11.18"/>
    </reaction>
</comment>
<dbReference type="InterPro" id="IPR031615">
    <property type="entry name" value="Zfn-C6H2"/>
</dbReference>
<gene>
    <name evidence="12" type="primary">metap1</name>
    <name evidence="12" type="ORF">PPL_01542</name>
</gene>
<evidence type="ECO:0000256" key="4">
    <source>
        <dbReference type="ARBA" id="ARBA00022723"/>
    </source>
</evidence>
<dbReference type="GO" id="GO:0005829">
    <property type="term" value="C:cytosol"/>
    <property type="evidence" value="ECO:0007669"/>
    <property type="project" value="TreeGrafter"/>
</dbReference>
<dbReference type="STRING" id="670386.D3AZS9"/>
<dbReference type="Proteomes" id="UP000001396">
    <property type="component" value="Unassembled WGS sequence"/>
</dbReference>
<dbReference type="InterPro" id="IPR001714">
    <property type="entry name" value="Pept_M24_MAP"/>
</dbReference>
<feature type="binding site" evidence="8">
    <location>
        <position position="320"/>
    </location>
    <ligand>
        <name>Zn(2+)</name>
        <dbReference type="ChEBI" id="CHEBI:29105"/>
        <label>4</label>
        <note>catalytic</note>
    </ligand>
</feature>
<dbReference type="CDD" id="cd01086">
    <property type="entry name" value="MetAP1"/>
    <property type="match status" value="1"/>
</dbReference>
<dbReference type="PROSITE" id="PS52013">
    <property type="entry name" value="ZF_C6H2"/>
    <property type="match status" value="1"/>
</dbReference>
<dbReference type="AlphaFoldDB" id="D3AZS9"/>
<evidence type="ECO:0000256" key="8">
    <source>
        <dbReference type="HAMAP-Rule" id="MF_03174"/>
    </source>
</evidence>
<dbReference type="NCBIfam" id="TIGR00500">
    <property type="entry name" value="met_pdase_I"/>
    <property type="match status" value="1"/>
</dbReference>
<evidence type="ECO:0000256" key="6">
    <source>
        <dbReference type="ARBA" id="ARBA00022801"/>
    </source>
</evidence>
<dbReference type="PRINTS" id="PR00599">
    <property type="entry name" value="MAPEPTIDASE"/>
</dbReference>
<evidence type="ECO:0000259" key="11">
    <source>
        <dbReference type="PROSITE" id="PS52013"/>
    </source>
</evidence>
<dbReference type="InterPro" id="IPR036005">
    <property type="entry name" value="Creatinase/aminopeptidase-like"/>
</dbReference>
<comment type="caution">
    <text evidence="12">The sequence shown here is derived from an EMBL/GenBank/DDBJ whole genome shotgun (WGS) entry which is preliminary data.</text>
</comment>
<dbReference type="HAMAP" id="MF_01974">
    <property type="entry name" value="MetAP_1"/>
    <property type="match status" value="1"/>
</dbReference>
<feature type="domain" description="C6H2-type" evidence="11">
    <location>
        <begin position="14"/>
        <end position="67"/>
    </location>
</feature>
<keyword evidence="4 8" id="KW-0479">Metal-binding</keyword>
<dbReference type="InterPro" id="IPR002467">
    <property type="entry name" value="Pept_M24A_MAP1"/>
</dbReference>
<feature type="binding site" evidence="8">
    <location>
        <position position="351"/>
    </location>
    <ligand>
        <name>Zn(2+)</name>
        <dbReference type="ChEBI" id="CHEBI:29105"/>
        <label>4</label>
        <note>catalytic</note>
    </ligand>
</feature>
<feature type="binding site" evidence="8">
    <location>
        <position position="196"/>
    </location>
    <ligand>
        <name>a protein</name>
        <dbReference type="ChEBI" id="CHEBI:16541"/>
    </ligand>
    <ligandPart>
        <name>N-terminal L-methionine residue</name>
        <dbReference type="ChEBI" id="CHEBI:64731"/>
    </ligandPart>
</feature>
<feature type="binding site" evidence="8">
    <location>
        <position position="287"/>
    </location>
    <ligand>
        <name>Zn(2+)</name>
        <dbReference type="ChEBI" id="CHEBI:29105"/>
        <label>4</label>
        <note>catalytic</note>
    </ligand>
</feature>
<dbReference type="Gene3D" id="3.90.230.10">
    <property type="entry name" value="Creatinase/methionine aminopeptidase superfamily"/>
    <property type="match status" value="1"/>
</dbReference>
<dbReference type="Gene3D" id="6.10.140.2220">
    <property type="match status" value="1"/>
</dbReference>
<dbReference type="GO" id="GO:0008270">
    <property type="term" value="F:zinc ion binding"/>
    <property type="evidence" value="ECO:0007669"/>
    <property type="project" value="UniProtKB-KW"/>
</dbReference>
<keyword evidence="13" id="KW-1185">Reference proteome</keyword>